<keyword evidence="2" id="KW-1133">Transmembrane helix</keyword>
<dbReference type="Proteomes" id="UP000318141">
    <property type="component" value="Unassembled WGS sequence"/>
</dbReference>
<feature type="transmembrane region" description="Helical" evidence="2">
    <location>
        <begin position="94"/>
        <end position="113"/>
    </location>
</feature>
<comment type="caution">
    <text evidence="3">The sequence shown here is derived from an EMBL/GenBank/DDBJ whole genome shotgun (WGS) entry which is preliminary data.</text>
</comment>
<keyword evidence="2" id="KW-0472">Membrane</keyword>
<name>A0A562B1I1_9BURK</name>
<sequence>MDTRVPLLGTGNATPASDHEFGSNNEGFDYSFHEPRFHVADAIRNRWTACRQSLRNMPSCDSFPVQMAATTAIALTVGIGTGAIVKAATDDRELASTVGGLVFLLGFFVVPAGRRVYQMASRRLAQRVAPQAYV</sequence>
<proteinExistence type="predicted"/>
<evidence type="ECO:0000313" key="4">
    <source>
        <dbReference type="Proteomes" id="UP000318141"/>
    </source>
</evidence>
<gene>
    <name evidence="3" type="ORF">L602_000800000650</name>
</gene>
<evidence type="ECO:0000256" key="1">
    <source>
        <dbReference type="SAM" id="MobiDB-lite"/>
    </source>
</evidence>
<evidence type="ECO:0000256" key="2">
    <source>
        <dbReference type="SAM" id="Phobius"/>
    </source>
</evidence>
<feature type="region of interest" description="Disordered" evidence="1">
    <location>
        <begin position="1"/>
        <end position="22"/>
    </location>
</feature>
<dbReference type="AlphaFoldDB" id="A0A562B1I1"/>
<feature type="transmembrane region" description="Helical" evidence="2">
    <location>
        <begin position="65"/>
        <end position="88"/>
    </location>
</feature>
<organism evidence="3 4">
    <name type="scientific">Cupriavidus gilardii J11</name>
    <dbReference type="NCBI Taxonomy" id="936133"/>
    <lineage>
        <taxon>Bacteria</taxon>
        <taxon>Pseudomonadati</taxon>
        <taxon>Pseudomonadota</taxon>
        <taxon>Betaproteobacteria</taxon>
        <taxon>Burkholderiales</taxon>
        <taxon>Burkholderiaceae</taxon>
        <taxon>Cupriavidus</taxon>
    </lineage>
</organism>
<keyword evidence="4" id="KW-1185">Reference proteome</keyword>
<dbReference type="EMBL" id="VLJN01000066">
    <property type="protein sequence ID" value="TWG78996.1"/>
    <property type="molecule type" value="Genomic_DNA"/>
</dbReference>
<accession>A0A562B1I1</accession>
<reference evidence="3 4" key="1">
    <citation type="submission" date="2019-07" db="EMBL/GenBank/DDBJ databases">
        <title>Genome sequencing of lignin-degrading bacterial isolates.</title>
        <authorList>
            <person name="Gladden J."/>
        </authorList>
    </citation>
    <scope>NUCLEOTIDE SEQUENCE [LARGE SCALE GENOMIC DNA]</scope>
    <source>
        <strain evidence="3 4">J11</strain>
    </source>
</reference>
<evidence type="ECO:0000313" key="3">
    <source>
        <dbReference type="EMBL" id="TWG78996.1"/>
    </source>
</evidence>
<protein>
    <submittedName>
        <fullName evidence="3">Uncharacterized protein</fullName>
    </submittedName>
</protein>
<keyword evidence="2" id="KW-0812">Transmembrane</keyword>